<evidence type="ECO:0000256" key="1">
    <source>
        <dbReference type="SAM" id="MobiDB-lite"/>
    </source>
</evidence>
<evidence type="ECO:0000313" key="3">
    <source>
        <dbReference type="Proteomes" id="UP000646827"/>
    </source>
</evidence>
<gene>
    <name evidence="2" type="ORF">INT45_010063</name>
</gene>
<organism evidence="2 3">
    <name type="scientific">Circinella minor</name>
    <dbReference type="NCBI Taxonomy" id="1195481"/>
    <lineage>
        <taxon>Eukaryota</taxon>
        <taxon>Fungi</taxon>
        <taxon>Fungi incertae sedis</taxon>
        <taxon>Mucoromycota</taxon>
        <taxon>Mucoromycotina</taxon>
        <taxon>Mucoromycetes</taxon>
        <taxon>Mucorales</taxon>
        <taxon>Lichtheimiaceae</taxon>
        <taxon>Circinella</taxon>
    </lineage>
</organism>
<protein>
    <submittedName>
        <fullName evidence="2">Uncharacterized protein</fullName>
    </submittedName>
</protein>
<feature type="compositionally biased region" description="Polar residues" evidence="1">
    <location>
        <begin position="57"/>
        <end position="72"/>
    </location>
</feature>
<dbReference type="EMBL" id="JAEPRB010000028">
    <property type="protein sequence ID" value="KAG2225427.1"/>
    <property type="molecule type" value="Genomic_DNA"/>
</dbReference>
<dbReference type="AlphaFoldDB" id="A0A8H7VNG1"/>
<keyword evidence="3" id="KW-1185">Reference proteome</keyword>
<proteinExistence type="predicted"/>
<feature type="region of interest" description="Disordered" evidence="1">
    <location>
        <begin position="57"/>
        <end position="92"/>
    </location>
</feature>
<reference evidence="2 3" key="1">
    <citation type="submission" date="2020-12" db="EMBL/GenBank/DDBJ databases">
        <title>Metabolic potential, ecology and presence of endohyphal bacteria is reflected in genomic diversity of Mucoromycotina.</title>
        <authorList>
            <person name="Muszewska A."/>
            <person name="Okrasinska A."/>
            <person name="Steczkiewicz K."/>
            <person name="Drgas O."/>
            <person name="Orlowska M."/>
            <person name="Perlinska-Lenart U."/>
            <person name="Aleksandrzak-Piekarczyk T."/>
            <person name="Szatraj K."/>
            <person name="Zielenkiewicz U."/>
            <person name="Pilsyk S."/>
            <person name="Malc E."/>
            <person name="Mieczkowski P."/>
            <person name="Kruszewska J.S."/>
            <person name="Biernat P."/>
            <person name="Pawlowska J."/>
        </authorList>
    </citation>
    <scope>NUCLEOTIDE SEQUENCE [LARGE SCALE GENOMIC DNA]</scope>
    <source>
        <strain evidence="2 3">CBS 142.35</strain>
    </source>
</reference>
<feature type="non-terminal residue" evidence="2">
    <location>
        <position position="1"/>
    </location>
</feature>
<comment type="caution">
    <text evidence="2">The sequence shown here is derived from an EMBL/GenBank/DDBJ whole genome shotgun (WGS) entry which is preliminary data.</text>
</comment>
<accession>A0A8H7VNG1</accession>
<evidence type="ECO:0000313" key="2">
    <source>
        <dbReference type="EMBL" id="KAG2225427.1"/>
    </source>
</evidence>
<dbReference type="Proteomes" id="UP000646827">
    <property type="component" value="Unassembled WGS sequence"/>
</dbReference>
<dbReference type="OrthoDB" id="2259008at2759"/>
<sequence length="169" mass="18359">CLSVHAYQSLPPTPSSSARSFITSVHQGSVGDSNGNNGNNSTSLRLSIPKPYYGSFLSPSYPSSPTADSSKSLMMPSDHSVPSTPPHTTICPDDDEEGLYLAWTHQLLREQGLRPQSCHGGLDNEDDDDSSLSDGDSLNYNDNNYHNKNSNKSFLSSWLVCLPTSCFQK</sequence>
<feature type="region of interest" description="Disordered" evidence="1">
    <location>
        <begin position="114"/>
        <end position="137"/>
    </location>
</feature>
<name>A0A8H7VNG1_9FUNG</name>